<reference evidence="3" key="4">
    <citation type="journal article" date="2015" name="PLoS ONE">
        <title>Comprehensive Evaluation of Toxoplasma gondii VEG and Neospora caninum LIV Genomes with Tachyzoite Stage Transcriptome and Proteome Defines Novel Transcript Features.</title>
        <authorList>
            <person name="Ramaprasad A."/>
            <person name="Mourier T."/>
            <person name="Naeem R."/>
            <person name="Malas T.B."/>
            <person name="Moussa E."/>
            <person name="Panigrahi A."/>
            <person name="Vermont S.J."/>
            <person name="Otto T.D."/>
            <person name="Wastling J."/>
            <person name="Pain A."/>
        </authorList>
    </citation>
    <scope>NUCLEOTIDE SEQUENCE</scope>
    <source>
        <strain evidence="3">Liverpool</strain>
    </source>
</reference>
<dbReference type="GeneID" id="13441713"/>
<feature type="compositionally biased region" description="Basic residues" evidence="1">
    <location>
        <begin position="881"/>
        <end position="894"/>
    </location>
</feature>
<reference evidence="2" key="1">
    <citation type="submission" date="2011-02" db="EMBL/GenBank/DDBJ databases">
        <authorList>
            <person name="Aslett M."/>
        </authorList>
    </citation>
    <scope>NUCLEOTIDE SEQUENCE</scope>
    <source>
        <strain evidence="2">Liverpool</strain>
    </source>
</reference>
<evidence type="ECO:0000256" key="1">
    <source>
        <dbReference type="SAM" id="MobiDB-lite"/>
    </source>
</evidence>
<feature type="region of interest" description="Disordered" evidence="1">
    <location>
        <begin position="604"/>
        <end position="672"/>
    </location>
</feature>
<feature type="compositionally biased region" description="Basic and acidic residues" evidence="1">
    <location>
        <begin position="179"/>
        <end position="199"/>
    </location>
</feature>
<feature type="region of interest" description="Disordered" evidence="1">
    <location>
        <begin position="417"/>
        <end position="556"/>
    </location>
</feature>
<dbReference type="EMBL" id="LN714478">
    <property type="protein sequence ID" value="CEL65296.1"/>
    <property type="molecule type" value="Genomic_DNA"/>
</dbReference>
<feature type="compositionally biased region" description="Polar residues" evidence="1">
    <location>
        <begin position="239"/>
        <end position="248"/>
    </location>
</feature>
<feature type="compositionally biased region" description="Basic and acidic residues" evidence="1">
    <location>
        <begin position="480"/>
        <end position="500"/>
    </location>
</feature>
<sequence length="940" mass="100739">MAPLVKRLFCTSGPRAMMTPWRCFVRSAFVSVAFSLLVITVSAKSEGRSSGDTETNLTSQGTAYLDPHSVAGHRPVDSSAATREQAARPWNDSSGLSSPLPFTGNLGSHGGSRSKGHEDEEAPRLVHQLESPRVAGTPTTDKQLRLDVTKSGEHLGVGTRFVPSVGYPLPLEEGKFEQGKLDDAPLEPSHRGPVDERHSRQLPGNAVGAQVARQSSAELHSLSSSSPSSDTRVGENKGSEFSTDTVKSSPATAVPVATGLATVKRRAGGGGFSTTALLARRTLEEVGGLGRGIGLYLYGIVFRGNLLMQKHVLDKIKGNLSVLEFVEQCQPQFASSHRALLDELYVWQDTLQRVTQREQALVLQHQAQKTARQRWARAQAKEVSGAQPSAGPELGSQAPPERTHITENVLPETAAHAGEQEPLEEPRNENMTNSRGPGIPGSSTLGAGRRPALVPPDAGEQFNAPEVQPSSTTSLTQPGEDGRDRESTFPRGKAKEEPRRTPSFRGALVSSVPSPATRHQESEGVLDAAGPEKSEVVPASHFSVVGPDLAGMHPETEKMSSDMDFEVADVALFEPASDGPEAVRHDSEFQDGTLGLPALADERVAGPLTPPSVQGSAGVPPNPALDKNDDNVSADTPANRLHTNSVTVGQHDVSTLEGKGTGSSTDGLVSPTAEQSEKLVLAALGATSGDSTASWPAGSADGAPTNEAVAQQTATDIQEASHRSPGQSGPAQLPTSEWNDIEPGLGQAMHGQQSSEFQSLDDEVDTLDLYLSLLQSTFFKCGALLSRALLADDSKELTWFYQQVLPNEMYLARISVALLTSQYRRGVRTAASTERQLQKVRSMMFHVLVVDEAFLNAIYAKDEPAVSDRLKESEPDEYRKPNARTKTQKTKKDKGRIEGTRVGAVIEFAKAHLGKPWVVGILTFASLVGLDHYGYRRYYY</sequence>
<feature type="compositionally biased region" description="Low complexity" evidence="1">
    <location>
        <begin position="215"/>
        <end position="229"/>
    </location>
</feature>
<dbReference type="VEuPathDB" id="ToxoDB:NCLIV_011500"/>
<dbReference type="OMA" id="SKELTWF"/>
<feature type="compositionally biased region" description="Basic and acidic residues" evidence="1">
    <location>
        <begin position="115"/>
        <end position="124"/>
    </location>
</feature>
<reference evidence="2" key="2">
    <citation type="submission" date="2011-03" db="EMBL/GenBank/DDBJ databases">
        <title>Comparative genomics and transcriptomics of Neospora caninum and Toxoplasma gondii.</title>
        <authorList>
            <person name="Reid A.J."/>
            <person name="Sohal A."/>
            <person name="Harris D."/>
            <person name="Quail M."/>
            <person name="Sanders M."/>
            <person name="Berriman M."/>
            <person name="Wastling J.M."/>
            <person name="Pain A."/>
        </authorList>
    </citation>
    <scope>NUCLEOTIDE SEQUENCE</scope>
    <source>
        <strain evidence="2">Liverpool</strain>
    </source>
</reference>
<dbReference type="AlphaFoldDB" id="F0VAJ5"/>
<feature type="region of interest" description="Disordered" evidence="1">
    <location>
        <begin position="870"/>
        <end position="894"/>
    </location>
</feature>
<dbReference type="Proteomes" id="UP000007494">
    <property type="component" value="Chromosome IV"/>
</dbReference>
<dbReference type="RefSeq" id="XP_003880717.1">
    <property type="nucleotide sequence ID" value="XM_003880668.1"/>
</dbReference>
<feature type="compositionally biased region" description="Polar residues" evidence="1">
    <location>
        <begin position="631"/>
        <end position="648"/>
    </location>
</feature>
<proteinExistence type="predicted"/>
<feature type="region of interest" description="Disordered" evidence="1">
    <location>
        <begin position="45"/>
        <end position="143"/>
    </location>
</feature>
<feature type="compositionally biased region" description="Polar residues" evidence="1">
    <location>
        <begin position="468"/>
        <end position="477"/>
    </location>
</feature>
<evidence type="ECO:0000313" key="3">
    <source>
        <dbReference type="EMBL" id="CEL65296.1"/>
    </source>
</evidence>
<protein>
    <submittedName>
        <fullName evidence="2">Uncharacterized protein</fullName>
    </submittedName>
</protein>
<reference evidence="4" key="3">
    <citation type="journal article" date="2012" name="PLoS Pathog.">
        <title>Comparative genomics of the apicomplexan parasites Toxoplasma gondii and Neospora caninum: Coccidia differing in host range and transmission strategy.</title>
        <authorList>
            <person name="Reid A.J."/>
            <person name="Vermont S.J."/>
            <person name="Cotton J.A."/>
            <person name="Harris D."/>
            <person name="Hill-Cawthorne G.A."/>
            <person name="Konen-Waisman S."/>
            <person name="Latham S.M."/>
            <person name="Mourier T."/>
            <person name="Norton R."/>
            <person name="Quail M.A."/>
            <person name="Sanders M."/>
            <person name="Shanmugam D."/>
            <person name="Sohal A."/>
            <person name="Wasmuth J.D."/>
            <person name="Brunk B."/>
            <person name="Grigg M.E."/>
            <person name="Howard J.C."/>
            <person name="Parkinson J."/>
            <person name="Roos D.S."/>
            <person name="Trees A.J."/>
            <person name="Berriman M."/>
            <person name="Pain A."/>
            <person name="Wastling J.M."/>
        </authorList>
    </citation>
    <scope>NUCLEOTIDE SEQUENCE [LARGE SCALE GENOMIC DNA]</scope>
    <source>
        <strain evidence="4">Liverpool</strain>
    </source>
</reference>
<keyword evidence="4" id="KW-1185">Reference proteome</keyword>
<dbReference type="OrthoDB" id="331277at2759"/>
<dbReference type="InParanoid" id="F0VAJ5"/>
<feature type="compositionally biased region" description="Polar residues" evidence="1">
    <location>
        <begin position="429"/>
        <end position="445"/>
    </location>
</feature>
<organism evidence="2 4">
    <name type="scientific">Neospora caninum (strain Liverpool)</name>
    <dbReference type="NCBI Taxonomy" id="572307"/>
    <lineage>
        <taxon>Eukaryota</taxon>
        <taxon>Sar</taxon>
        <taxon>Alveolata</taxon>
        <taxon>Apicomplexa</taxon>
        <taxon>Conoidasida</taxon>
        <taxon>Coccidia</taxon>
        <taxon>Eucoccidiorida</taxon>
        <taxon>Eimeriorina</taxon>
        <taxon>Sarcocystidae</taxon>
        <taxon>Neospora</taxon>
    </lineage>
</organism>
<name>F0VAJ5_NEOCL</name>
<feature type="region of interest" description="Disordered" evidence="1">
    <location>
        <begin position="688"/>
        <end position="757"/>
    </location>
</feature>
<feature type="compositionally biased region" description="Basic and acidic residues" evidence="1">
    <location>
        <begin position="870"/>
        <end position="880"/>
    </location>
</feature>
<feature type="compositionally biased region" description="Polar residues" evidence="1">
    <location>
        <begin position="708"/>
        <end position="738"/>
    </location>
</feature>
<evidence type="ECO:0000313" key="4">
    <source>
        <dbReference type="Proteomes" id="UP000007494"/>
    </source>
</evidence>
<feature type="region of interest" description="Disordered" evidence="1">
    <location>
        <begin position="179"/>
        <end position="248"/>
    </location>
</feature>
<dbReference type="eggNOG" id="ENOG502QYG0">
    <property type="taxonomic scope" value="Eukaryota"/>
</dbReference>
<dbReference type="EMBL" id="FR823384">
    <property type="protein sequence ID" value="CBZ50684.1"/>
    <property type="molecule type" value="Genomic_DNA"/>
</dbReference>
<feature type="compositionally biased region" description="Polar residues" evidence="1">
    <location>
        <begin position="52"/>
        <end position="62"/>
    </location>
</feature>
<gene>
    <name evidence="3" type="ORF">BN1204_011500</name>
    <name evidence="2" type="ORF">NCLIV_011500</name>
</gene>
<accession>F0VAJ5</accession>
<evidence type="ECO:0000313" key="2">
    <source>
        <dbReference type="EMBL" id="CBZ50684.1"/>
    </source>
</evidence>
<feature type="region of interest" description="Disordered" evidence="1">
    <location>
        <begin position="373"/>
        <end position="402"/>
    </location>
</feature>